<evidence type="ECO:0008006" key="2">
    <source>
        <dbReference type="Google" id="ProtNLM"/>
    </source>
</evidence>
<proteinExistence type="predicted"/>
<gene>
    <name evidence="1" type="ORF">Scaly_2995600</name>
</gene>
<organism evidence="1">
    <name type="scientific">Sesamum calycinum</name>
    <dbReference type="NCBI Taxonomy" id="2727403"/>
    <lineage>
        <taxon>Eukaryota</taxon>
        <taxon>Viridiplantae</taxon>
        <taxon>Streptophyta</taxon>
        <taxon>Embryophyta</taxon>
        <taxon>Tracheophyta</taxon>
        <taxon>Spermatophyta</taxon>
        <taxon>Magnoliopsida</taxon>
        <taxon>eudicotyledons</taxon>
        <taxon>Gunneridae</taxon>
        <taxon>Pentapetalae</taxon>
        <taxon>asterids</taxon>
        <taxon>lamiids</taxon>
        <taxon>Lamiales</taxon>
        <taxon>Pedaliaceae</taxon>
        <taxon>Sesamum</taxon>
    </lineage>
</organism>
<reference evidence="1" key="1">
    <citation type="submission" date="2020-06" db="EMBL/GenBank/DDBJ databases">
        <authorList>
            <person name="Li T."/>
            <person name="Hu X."/>
            <person name="Zhang T."/>
            <person name="Song X."/>
            <person name="Zhang H."/>
            <person name="Dai N."/>
            <person name="Sheng W."/>
            <person name="Hou X."/>
            <person name="Wei L."/>
        </authorList>
    </citation>
    <scope>NUCLEOTIDE SEQUENCE</scope>
    <source>
        <strain evidence="1">KEN8</strain>
        <tissue evidence="1">Leaf</tissue>
    </source>
</reference>
<dbReference type="PANTHER" id="PTHR31286">
    <property type="entry name" value="GLYCINE-RICH CELL WALL STRUCTURAL PROTEIN 1.8-LIKE"/>
    <property type="match status" value="1"/>
</dbReference>
<dbReference type="AlphaFoldDB" id="A0AAW2KDU4"/>
<name>A0AAW2KDU4_9LAMI</name>
<dbReference type="InterPro" id="IPR040256">
    <property type="entry name" value="At4g02000-like"/>
</dbReference>
<evidence type="ECO:0000313" key="1">
    <source>
        <dbReference type="EMBL" id="KAL0305150.1"/>
    </source>
</evidence>
<sequence>MPLPFPPECRCRRKMWAATAAKTSFAGLFSANCKLTTESMLTKFAVEDGPLTLETNDLIDVRTKLGFCLVGYIAGKFSGLKAGSATNSGRRAVFCLWPSAPPQDDISLTSVWATLLSLPLECWHPNALGKIGSRLGTPIAMDSVTMKIERVSYARILFEVDASKKLVDHVEFILPNGVIRKQPVVYEYTPKFCLTCNRFGHLKESCQPSAAIATATVTATATATAAPNINDAAVKTAEPKKAQPTE</sequence>
<dbReference type="PANTHER" id="PTHR31286:SF180">
    <property type="entry name" value="OS10G0362600 PROTEIN"/>
    <property type="match status" value="1"/>
</dbReference>
<accession>A0AAW2KDU4</accession>
<dbReference type="EMBL" id="JACGWM010000412">
    <property type="protein sequence ID" value="KAL0305150.1"/>
    <property type="molecule type" value="Genomic_DNA"/>
</dbReference>
<protein>
    <recommendedName>
        <fullName evidence="2">DUF4283 domain-containing protein</fullName>
    </recommendedName>
</protein>
<reference evidence="1" key="2">
    <citation type="journal article" date="2024" name="Plant">
        <title>Genomic evolution and insights into agronomic trait innovations of Sesamum species.</title>
        <authorList>
            <person name="Miao H."/>
            <person name="Wang L."/>
            <person name="Qu L."/>
            <person name="Liu H."/>
            <person name="Sun Y."/>
            <person name="Le M."/>
            <person name="Wang Q."/>
            <person name="Wei S."/>
            <person name="Zheng Y."/>
            <person name="Lin W."/>
            <person name="Duan Y."/>
            <person name="Cao H."/>
            <person name="Xiong S."/>
            <person name="Wang X."/>
            <person name="Wei L."/>
            <person name="Li C."/>
            <person name="Ma Q."/>
            <person name="Ju M."/>
            <person name="Zhao R."/>
            <person name="Li G."/>
            <person name="Mu C."/>
            <person name="Tian Q."/>
            <person name="Mei H."/>
            <person name="Zhang T."/>
            <person name="Gao T."/>
            <person name="Zhang H."/>
        </authorList>
    </citation>
    <scope>NUCLEOTIDE SEQUENCE</scope>
    <source>
        <strain evidence="1">KEN8</strain>
    </source>
</reference>
<comment type="caution">
    <text evidence="1">The sequence shown here is derived from an EMBL/GenBank/DDBJ whole genome shotgun (WGS) entry which is preliminary data.</text>
</comment>